<dbReference type="GO" id="GO:0005576">
    <property type="term" value="C:extracellular region"/>
    <property type="evidence" value="ECO:0007669"/>
    <property type="project" value="UniProtKB-SubCell"/>
</dbReference>
<evidence type="ECO:0000256" key="4">
    <source>
        <dbReference type="SAM" id="SignalP"/>
    </source>
</evidence>
<proteinExistence type="evidence at transcript level"/>
<evidence type="ECO:0000256" key="3">
    <source>
        <dbReference type="SAM" id="MobiDB-lite"/>
    </source>
</evidence>
<accession>Q2TJC4</accession>
<keyword evidence="2" id="KW-0964">Secreted</keyword>
<comment type="subcellular location">
    <subcellularLocation>
        <location evidence="1">Secreted</location>
    </subcellularLocation>
</comment>
<feature type="region of interest" description="Disordered" evidence="3">
    <location>
        <begin position="22"/>
        <end position="143"/>
    </location>
</feature>
<gene>
    <name evidence="6" type="primary">SP25</name>
</gene>
<evidence type="ECO:0000256" key="1">
    <source>
        <dbReference type="ARBA" id="ARBA00004613"/>
    </source>
</evidence>
<feature type="compositionally biased region" description="Basic and acidic residues" evidence="3">
    <location>
        <begin position="22"/>
        <end position="38"/>
    </location>
</feature>
<keyword evidence="4" id="KW-0732">Signal</keyword>
<feature type="compositionally biased region" description="Basic and acidic residues" evidence="3">
    <location>
        <begin position="61"/>
        <end position="70"/>
    </location>
</feature>
<feature type="compositionally biased region" description="Acidic residues" evidence="3">
    <location>
        <begin position="39"/>
        <end position="60"/>
    </location>
</feature>
<dbReference type="AlphaFoldDB" id="Q2TJC4"/>
<feature type="signal peptide" evidence="4">
    <location>
        <begin position="1"/>
        <end position="21"/>
    </location>
</feature>
<reference evidence="6" key="1">
    <citation type="journal article" date="2006" name="Vaccine">
        <title>From transcriptome to immunome: identification of DTH inducing proteins from a Phlebotomus ariasi salivary gland cDNA library.</title>
        <authorList>
            <person name="Oliveira F."/>
            <person name="Kamhawi S."/>
            <person name="Seitz A.E."/>
            <person name="Pham V.M."/>
            <person name="Guigal P.M."/>
            <person name="Fischer L."/>
            <person name="Ward J."/>
            <person name="Valenzuela J.G."/>
        </authorList>
    </citation>
    <scope>NUCLEOTIDE SEQUENCE</scope>
</reference>
<dbReference type="EMBL" id="AY862995">
    <property type="protein sequence ID" value="AAX55664.1"/>
    <property type="molecule type" value="mRNA"/>
</dbReference>
<protein>
    <submittedName>
        <fullName evidence="6">27 kDa salivary protein</fullName>
    </submittedName>
</protein>
<feature type="chain" id="PRO_5004216490" evidence="4">
    <location>
        <begin position="22"/>
        <end position="249"/>
    </location>
</feature>
<evidence type="ECO:0000259" key="5">
    <source>
        <dbReference type="Pfam" id="PF25001"/>
    </source>
</evidence>
<evidence type="ECO:0000256" key="2">
    <source>
        <dbReference type="ARBA" id="ARBA00022525"/>
    </source>
</evidence>
<feature type="domain" description="Aegyptin/gSG7 salivary protein-like four-helix bundle" evidence="5">
    <location>
        <begin position="142"/>
        <end position="244"/>
    </location>
</feature>
<organism evidence="6">
    <name type="scientific">Phlebotomus ariasi</name>
    <dbReference type="NCBI Taxonomy" id="59272"/>
    <lineage>
        <taxon>Eukaryota</taxon>
        <taxon>Metazoa</taxon>
        <taxon>Ecdysozoa</taxon>
        <taxon>Arthropoda</taxon>
        <taxon>Hexapoda</taxon>
        <taxon>Insecta</taxon>
        <taxon>Pterygota</taxon>
        <taxon>Neoptera</taxon>
        <taxon>Endopterygota</taxon>
        <taxon>Diptera</taxon>
        <taxon>Nematocera</taxon>
        <taxon>Psychodoidea</taxon>
        <taxon>Psychodidae</taxon>
        <taxon>Phlebotomus</taxon>
        <taxon>Larroussius</taxon>
    </lineage>
</organism>
<feature type="compositionally biased region" description="Polar residues" evidence="3">
    <location>
        <begin position="130"/>
        <end position="143"/>
    </location>
</feature>
<dbReference type="Pfam" id="PF25001">
    <property type="entry name" value="Aegyptin_C"/>
    <property type="match status" value="1"/>
</dbReference>
<evidence type="ECO:0000313" key="6">
    <source>
        <dbReference type="EMBL" id="AAX55664.1"/>
    </source>
</evidence>
<dbReference type="InterPro" id="IPR056799">
    <property type="entry name" value="ALL3/gSG7_salivary-like_helix"/>
</dbReference>
<name>Q2TJC4_9DIPT</name>
<sequence>MIVKSFLGVFLVILLVSVTEQDRGVDGHRRTQDDHDYSELAEYDDEDPHQEVIDGDEEEHELSGGRRLSHEDEDDDDRHYGHRGEDRENSRGRNGGSRNRGSEEQSYDPYSHERAPTYSESSEYDHSGDYDNSNYQQHSSTPSSYSNIDHYLHLIQLHSVPSDLAQYADSYLQHSKNSIRYYASHAKDFEKIRPCLESVVKYSNLLNDDLAKEYIRCQRKCYLERLNSYTSAISQYTVTTNACINNRLH</sequence>
<feature type="compositionally biased region" description="Basic and acidic residues" evidence="3">
    <location>
        <begin position="77"/>
        <end position="91"/>
    </location>
</feature>